<evidence type="ECO:0000313" key="1">
    <source>
        <dbReference type="EMBL" id="CDW46403.1"/>
    </source>
</evidence>
<feature type="non-terminal residue" evidence="1">
    <location>
        <position position="1"/>
    </location>
</feature>
<name>A0A0K2V799_LEPSM</name>
<protein>
    <submittedName>
        <fullName evidence="1">Uncharacterized protein</fullName>
    </submittedName>
</protein>
<proteinExistence type="predicted"/>
<dbReference type="AlphaFoldDB" id="A0A0K2V799"/>
<reference evidence="1" key="1">
    <citation type="submission" date="2014-05" db="EMBL/GenBank/DDBJ databases">
        <authorList>
            <person name="Chronopoulou M."/>
        </authorList>
    </citation>
    <scope>NUCLEOTIDE SEQUENCE</scope>
    <source>
        <tissue evidence="1">Whole organism</tissue>
    </source>
</reference>
<organism evidence="1">
    <name type="scientific">Lepeophtheirus salmonis</name>
    <name type="common">Salmon louse</name>
    <name type="synonym">Caligus salmonis</name>
    <dbReference type="NCBI Taxonomy" id="72036"/>
    <lineage>
        <taxon>Eukaryota</taxon>
        <taxon>Metazoa</taxon>
        <taxon>Ecdysozoa</taxon>
        <taxon>Arthropoda</taxon>
        <taxon>Crustacea</taxon>
        <taxon>Multicrustacea</taxon>
        <taxon>Hexanauplia</taxon>
        <taxon>Copepoda</taxon>
        <taxon>Siphonostomatoida</taxon>
        <taxon>Caligidae</taxon>
        <taxon>Lepeophtheirus</taxon>
    </lineage>
</organism>
<dbReference type="EMBL" id="HACA01029042">
    <property type="protein sequence ID" value="CDW46403.1"/>
    <property type="molecule type" value="Transcribed_RNA"/>
</dbReference>
<accession>A0A0K2V799</accession>
<sequence length="60" mass="6897">KTCTLKLKWFIVKPIPGVFETERAHYKSKHIQLGFLEYIGGINQRNGLTVTKLIQSILLL</sequence>